<proteinExistence type="inferred from homology"/>
<accession>A0A975K6R1</accession>
<dbReference type="Pfam" id="PF00106">
    <property type="entry name" value="adh_short"/>
    <property type="match status" value="1"/>
</dbReference>
<organism evidence="4 5">
    <name type="scientific">Sphingobium phenoxybenzoativorans</name>
    <dbReference type="NCBI Taxonomy" id="1592790"/>
    <lineage>
        <taxon>Bacteria</taxon>
        <taxon>Pseudomonadati</taxon>
        <taxon>Pseudomonadota</taxon>
        <taxon>Alphaproteobacteria</taxon>
        <taxon>Sphingomonadales</taxon>
        <taxon>Sphingomonadaceae</taxon>
        <taxon>Sphingobium</taxon>
    </lineage>
</organism>
<dbReference type="InterPro" id="IPR052178">
    <property type="entry name" value="Sec_Metab_Biosynth_SDR"/>
</dbReference>
<dbReference type="SUPFAM" id="SSF51735">
    <property type="entry name" value="NAD(P)-binding Rossmann-fold domains"/>
    <property type="match status" value="1"/>
</dbReference>
<dbReference type="GO" id="GO:0016491">
    <property type="term" value="F:oxidoreductase activity"/>
    <property type="evidence" value="ECO:0007669"/>
    <property type="project" value="UniProtKB-KW"/>
</dbReference>
<dbReference type="InterPro" id="IPR002347">
    <property type="entry name" value="SDR_fam"/>
</dbReference>
<keyword evidence="2" id="KW-0521">NADP</keyword>
<comment type="similarity">
    <text evidence="1">Belongs to the short-chain dehydrogenases/reductases (SDR) family.</text>
</comment>
<protein>
    <submittedName>
        <fullName evidence="4">SDR family NAD(P)-dependent oxidoreductase</fullName>
    </submittedName>
</protein>
<dbReference type="InterPro" id="IPR036291">
    <property type="entry name" value="NAD(P)-bd_dom_sf"/>
</dbReference>
<dbReference type="PANTHER" id="PTHR43618">
    <property type="entry name" value="7-ALPHA-HYDROXYSTEROID DEHYDROGENASE"/>
    <property type="match status" value="1"/>
</dbReference>
<evidence type="ECO:0000256" key="2">
    <source>
        <dbReference type="ARBA" id="ARBA00022857"/>
    </source>
</evidence>
<dbReference type="Proteomes" id="UP000681425">
    <property type="component" value="Chromosome"/>
</dbReference>
<gene>
    <name evidence="4" type="ORF">KFK14_23190</name>
</gene>
<dbReference type="EMBL" id="CP073910">
    <property type="protein sequence ID" value="QUT05804.1"/>
    <property type="molecule type" value="Genomic_DNA"/>
</dbReference>
<keyword evidence="5" id="KW-1185">Reference proteome</keyword>
<sequence>MGWANIDGKLSKQTFVVILRIGEAWSGRASVKANEDLFDLSGQIALITGGSRGLGRQMALAFAKAGADIAITSRKREACEAVAREVEALGRRAFVWPCHIGDWDGIGELETRKNRVISGWRDDVEAARRTKGIVRTDFQDTWR</sequence>
<dbReference type="PANTHER" id="PTHR43618:SF8">
    <property type="entry name" value="7ALPHA-HYDROXYSTEROID DEHYDROGENASE"/>
    <property type="match status" value="1"/>
</dbReference>
<dbReference type="AlphaFoldDB" id="A0A975K6R1"/>
<evidence type="ECO:0000256" key="1">
    <source>
        <dbReference type="ARBA" id="ARBA00006484"/>
    </source>
</evidence>
<name>A0A975K6R1_9SPHN</name>
<evidence type="ECO:0000256" key="3">
    <source>
        <dbReference type="ARBA" id="ARBA00023002"/>
    </source>
</evidence>
<keyword evidence="3" id="KW-0560">Oxidoreductase</keyword>
<dbReference type="KEGG" id="spph:KFK14_23190"/>
<reference evidence="4" key="1">
    <citation type="submission" date="2021-04" db="EMBL/GenBank/DDBJ databases">
        <title>Isolation of p-tert-butylphenol degrading bacteria Sphingobium phenoxybenzoativorans Tas13 from active sludge.</title>
        <authorList>
            <person name="Li Y."/>
        </authorList>
    </citation>
    <scope>NUCLEOTIDE SEQUENCE</scope>
    <source>
        <strain evidence="4">Tas13</strain>
    </source>
</reference>
<evidence type="ECO:0000313" key="4">
    <source>
        <dbReference type="EMBL" id="QUT05804.1"/>
    </source>
</evidence>
<dbReference type="Gene3D" id="3.40.50.720">
    <property type="entry name" value="NAD(P)-binding Rossmann-like Domain"/>
    <property type="match status" value="1"/>
</dbReference>
<evidence type="ECO:0000313" key="5">
    <source>
        <dbReference type="Proteomes" id="UP000681425"/>
    </source>
</evidence>